<evidence type="ECO:0000313" key="11">
    <source>
        <dbReference type="EMBL" id="PNC18071.1"/>
    </source>
</evidence>
<dbReference type="Gene3D" id="3.90.1150.10">
    <property type="entry name" value="Aspartate Aminotransferase, domain 1"/>
    <property type="match status" value="1"/>
</dbReference>
<dbReference type="PROSITE" id="PS00599">
    <property type="entry name" value="AA_TRANSFER_CLASS_2"/>
    <property type="match status" value="1"/>
</dbReference>
<comment type="similarity">
    <text evidence="3 9">Belongs to the class-II pyridoxal-phosphate-dependent aminotransferase family. Histidinol-phosphate aminotransferase subfamily.</text>
</comment>
<keyword evidence="6 9" id="KW-0808">Transferase</keyword>
<comment type="caution">
    <text evidence="11">The sequence shown here is derived from an EMBL/GenBank/DDBJ whole genome shotgun (WGS) entry which is preliminary data.</text>
</comment>
<comment type="catalytic activity">
    <reaction evidence="8 9">
        <text>L-histidinol phosphate + 2-oxoglutarate = 3-(imidazol-4-yl)-2-oxopropyl phosphate + L-glutamate</text>
        <dbReference type="Rhea" id="RHEA:23744"/>
        <dbReference type="ChEBI" id="CHEBI:16810"/>
        <dbReference type="ChEBI" id="CHEBI:29985"/>
        <dbReference type="ChEBI" id="CHEBI:57766"/>
        <dbReference type="ChEBI" id="CHEBI:57980"/>
        <dbReference type="EC" id="2.6.1.9"/>
    </reaction>
</comment>
<dbReference type="PANTHER" id="PTHR43643:SF3">
    <property type="entry name" value="HISTIDINOL-PHOSPHATE AMINOTRANSFERASE"/>
    <property type="match status" value="1"/>
</dbReference>
<keyword evidence="9" id="KW-0028">Amino-acid biosynthesis</keyword>
<dbReference type="GO" id="GO:0000105">
    <property type="term" value="P:L-histidine biosynthetic process"/>
    <property type="evidence" value="ECO:0007669"/>
    <property type="project" value="UniProtKB-UniRule"/>
</dbReference>
<evidence type="ECO:0000256" key="6">
    <source>
        <dbReference type="ARBA" id="ARBA00022679"/>
    </source>
</evidence>
<dbReference type="GO" id="GO:0030170">
    <property type="term" value="F:pyridoxal phosphate binding"/>
    <property type="evidence" value="ECO:0007669"/>
    <property type="project" value="InterPro"/>
</dbReference>
<comment type="cofactor">
    <cofactor evidence="1 9">
        <name>pyridoxal 5'-phosphate</name>
        <dbReference type="ChEBI" id="CHEBI:597326"/>
    </cofactor>
</comment>
<dbReference type="GO" id="GO:0004400">
    <property type="term" value="F:histidinol-phosphate transaminase activity"/>
    <property type="evidence" value="ECO:0007669"/>
    <property type="project" value="UniProtKB-UniRule"/>
</dbReference>
<dbReference type="PANTHER" id="PTHR43643">
    <property type="entry name" value="HISTIDINOL-PHOSPHATE AMINOTRANSFERASE 2"/>
    <property type="match status" value="1"/>
</dbReference>
<dbReference type="SUPFAM" id="SSF53383">
    <property type="entry name" value="PLP-dependent transferases"/>
    <property type="match status" value="1"/>
</dbReference>
<evidence type="ECO:0000256" key="3">
    <source>
        <dbReference type="ARBA" id="ARBA00007970"/>
    </source>
</evidence>
<dbReference type="NCBIfam" id="TIGR01141">
    <property type="entry name" value="hisC"/>
    <property type="match status" value="1"/>
</dbReference>
<evidence type="ECO:0000256" key="5">
    <source>
        <dbReference type="ARBA" id="ARBA00022576"/>
    </source>
</evidence>
<gene>
    <name evidence="9" type="primary">hisC</name>
    <name evidence="11" type="ORF">CXU22_05380</name>
</gene>
<dbReference type="RefSeq" id="WP_102713334.1">
    <property type="nucleotide sequence ID" value="NZ_PJKA01000010.1"/>
</dbReference>
<dbReference type="InterPro" id="IPR015424">
    <property type="entry name" value="PyrdxlP-dep_Trfase"/>
</dbReference>
<dbReference type="InterPro" id="IPR004839">
    <property type="entry name" value="Aminotransferase_I/II_large"/>
</dbReference>
<dbReference type="InterPro" id="IPR050106">
    <property type="entry name" value="HistidinolP_aminotransfase"/>
</dbReference>
<dbReference type="UniPathway" id="UPA00031">
    <property type="reaction ID" value="UER00012"/>
</dbReference>
<dbReference type="InterPro" id="IPR005861">
    <property type="entry name" value="HisP_aminotrans"/>
</dbReference>
<evidence type="ECO:0000256" key="7">
    <source>
        <dbReference type="ARBA" id="ARBA00022898"/>
    </source>
</evidence>
<dbReference type="CDD" id="cd00609">
    <property type="entry name" value="AAT_like"/>
    <property type="match status" value="1"/>
</dbReference>
<keyword evidence="5 9" id="KW-0032">Aminotransferase</keyword>
<reference evidence="11 12" key="1">
    <citation type="journal article" date="2017" name="BMC Genomics">
        <title>Genome sequencing of 39 Akkermansia muciniphila isolates reveals its population structure, genomic and functional diverisity, and global distribution in mammalian gut microbiotas.</title>
        <authorList>
            <person name="Guo X."/>
            <person name="Li S."/>
            <person name="Zhang J."/>
            <person name="Wu F."/>
            <person name="Li X."/>
            <person name="Wu D."/>
            <person name="Zhang M."/>
            <person name="Ou Z."/>
            <person name="Jie Z."/>
            <person name="Yan Q."/>
            <person name="Li P."/>
            <person name="Yi J."/>
            <person name="Peng Y."/>
        </authorList>
    </citation>
    <scope>NUCLEOTIDE SEQUENCE [LARGE SCALE GENOMIC DNA]</scope>
    <source>
        <strain evidence="11 12">GP24</strain>
    </source>
</reference>
<proteinExistence type="inferred from homology"/>
<protein>
    <recommendedName>
        <fullName evidence="9">Histidinol-phosphate aminotransferase</fullName>
        <ecNumber evidence="9">2.6.1.9</ecNumber>
    </recommendedName>
    <alternativeName>
        <fullName evidence="9">Imidazole acetol-phosphate transaminase</fullName>
    </alternativeName>
</protein>
<dbReference type="AlphaFoldDB" id="A0A2N8HDM4"/>
<comment type="subunit">
    <text evidence="4 9">Homodimer.</text>
</comment>
<evidence type="ECO:0000256" key="8">
    <source>
        <dbReference type="ARBA" id="ARBA00047481"/>
    </source>
</evidence>
<evidence type="ECO:0000259" key="10">
    <source>
        <dbReference type="Pfam" id="PF00155"/>
    </source>
</evidence>
<dbReference type="EC" id="2.6.1.9" evidence="9"/>
<keyword evidence="9" id="KW-0368">Histidine biosynthesis</keyword>
<dbReference type="EMBL" id="PJKA01000010">
    <property type="protein sequence ID" value="PNC18071.1"/>
    <property type="molecule type" value="Genomic_DNA"/>
</dbReference>
<evidence type="ECO:0000256" key="2">
    <source>
        <dbReference type="ARBA" id="ARBA00005011"/>
    </source>
</evidence>
<dbReference type="Proteomes" id="UP000236000">
    <property type="component" value="Unassembled WGS sequence"/>
</dbReference>
<dbReference type="InterPro" id="IPR001917">
    <property type="entry name" value="Aminotrans_II_pyridoxalP_BS"/>
</dbReference>
<dbReference type="Gene3D" id="3.40.640.10">
    <property type="entry name" value="Type I PLP-dependent aspartate aminotransferase-like (Major domain)"/>
    <property type="match status" value="1"/>
</dbReference>
<dbReference type="OrthoDB" id="9813612at2"/>
<evidence type="ECO:0000313" key="12">
    <source>
        <dbReference type="Proteomes" id="UP000236000"/>
    </source>
</evidence>
<evidence type="ECO:0000256" key="9">
    <source>
        <dbReference type="HAMAP-Rule" id="MF_01023"/>
    </source>
</evidence>
<comment type="pathway">
    <text evidence="2 9">Amino-acid biosynthesis; L-histidine biosynthesis; L-histidine from 5-phospho-alpha-D-ribose 1-diphosphate: step 7/9.</text>
</comment>
<feature type="domain" description="Aminotransferase class I/classII large" evidence="10">
    <location>
        <begin position="36"/>
        <end position="358"/>
    </location>
</feature>
<sequence length="363" mass="39902">MSIESFANQHVLELVAYQPGKPIEETARELGLDPHDIVKLASNENPLGPSPKAVEAVARAAAGVNIYPDGAAFRLRSAIAEFCGVEFGQTVVGTGSSEVIELMCHALLNPQAEVVAARHAFSMYPVMSQLFGSTYVEVPNKPDWTHDLNGFLDAVTDRTRIIFITNPTNPVGTVVTQQEIDEFMDKVPEHVLVCFDEAYREFSDNPPDTLKFVREGRNVIVLRTFSKAYGLAGLRVGYGVAPEHVTGMLHKARAPFNLHVLAQEAALAALADAEHVRRTVENNAAGMRFYEEAFREMGLEWIPSQGNFILVKVGQGRKVFSDMLAKGVIVRAQDGYGLPEWIRISIGTPAENARCIEVLREVL</sequence>
<dbReference type="Pfam" id="PF00155">
    <property type="entry name" value="Aminotran_1_2"/>
    <property type="match status" value="1"/>
</dbReference>
<evidence type="ECO:0000256" key="4">
    <source>
        <dbReference type="ARBA" id="ARBA00011738"/>
    </source>
</evidence>
<keyword evidence="7 9" id="KW-0663">Pyridoxal phosphate</keyword>
<dbReference type="InterPro" id="IPR015421">
    <property type="entry name" value="PyrdxlP-dep_Trfase_major"/>
</dbReference>
<feature type="modified residue" description="N6-(pyridoxal phosphate)lysine" evidence="9">
    <location>
        <position position="227"/>
    </location>
</feature>
<evidence type="ECO:0000256" key="1">
    <source>
        <dbReference type="ARBA" id="ARBA00001933"/>
    </source>
</evidence>
<dbReference type="InterPro" id="IPR015422">
    <property type="entry name" value="PyrdxlP-dep_Trfase_small"/>
</dbReference>
<dbReference type="HAMAP" id="MF_01023">
    <property type="entry name" value="HisC_aminotrans_2"/>
    <property type="match status" value="1"/>
</dbReference>
<accession>A0A2N8HDM4</accession>
<name>A0A2N8HDM4_9BACT</name>
<organism evidence="11 12">
    <name type="scientific">Akkermansia muciniphila</name>
    <dbReference type="NCBI Taxonomy" id="239935"/>
    <lineage>
        <taxon>Bacteria</taxon>
        <taxon>Pseudomonadati</taxon>
        <taxon>Verrucomicrobiota</taxon>
        <taxon>Verrucomicrobiia</taxon>
        <taxon>Verrucomicrobiales</taxon>
        <taxon>Akkermansiaceae</taxon>
        <taxon>Akkermansia</taxon>
    </lineage>
</organism>